<dbReference type="Pfam" id="PF13709">
    <property type="entry name" value="DUF4159"/>
    <property type="match status" value="1"/>
</dbReference>
<feature type="domain" description="DUF4159" evidence="1">
    <location>
        <begin position="242"/>
        <end position="382"/>
    </location>
</feature>
<dbReference type="InterPro" id="IPR025297">
    <property type="entry name" value="DUF4159"/>
</dbReference>
<dbReference type="EMBL" id="LXQD01000339">
    <property type="protein sequence ID" value="RCJ19559.1"/>
    <property type="molecule type" value="Genomic_DNA"/>
</dbReference>
<evidence type="ECO:0000313" key="2">
    <source>
        <dbReference type="EMBL" id="RCJ19559.1"/>
    </source>
</evidence>
<accession>A0A367Q5W8</accession>
<gene>
    <name evidence="2" type="ORF">A6770_05285</name>
</gene>
<sequence>MYPPPQIQPLERLQIEDGLMINAERWKRSHDYHRQRQNIHYQSLNQPGIVYGLGVSLIPTPPDVPSQYNDGRWLQIQPGIAIDLVGNPIVVSQPIDFHLAADITEEKPRLIYIVVSYVDPENLQRKQVQEFEPESFRISEKTTPPDAIEVELCRILLQPGLVTLQNPQDVFFPGLNSLDFRYRRIARSRPSNIVRVAHLETSQLEDPNSFANLSYLIKSAANLTYTLQGTERIDRLVFPLQDVTTAINYDLLFITGRQPLSLSIQELTDLKSYLDAGGVLLVESPTDAVNRLESIMDLTDKLGTPLEDLRRLDRNHPMRTQPFLFAALPIFNQKPIQILIAGGIVLVIGDLSASWGLDDKLSLPRETIRNAQELGINILHFAWARRQMTQLQRQTILPTPTKPDVLKSVFNKLEQ</sequence>
<protein>
    <recommendedName>
        <fullName evidence="1">DUF4159 domain-containing protein</fullName>
    </recommendedName>
</protein>
<reference evidence="2" key="1">
    <citation type="submission" date="2016-04" db="EMBL/GenBank/DDBJ databases">
        <authorList>
            <person name="Tabuchi Yagui T.R."/>
        </authorList>
    </citation>
    <scope>NUCLEOTIDE SEQUENCE [LARGE SCALE GENOMIC DNA]</scope>
    <source>
        <strain evidence="2">NIES-26</strain>
    </source>
</reference>
<name>A0A367Q5W8_9NOSO</name>
<evidence type="ECO:0000313" key="3">
    <source>
        <dbReference type="Proteomes" id="UP000252107"/>
    </source>
</evidence>
<organism evidence="2 3">
    <name type="scientific">Nostoc minutum NIES-26</name>
    <dbReference type="NCBI Taxonomy" id="1844469"/>
    <lineage>
        <taxon>Bacteria</taxon>
        <taxon>Bacillati</taxon>
        <taxon>Cyanobacteriota</taxon>
        <taxon>Cyanophyceae</taxon>
        <taxon>Nostocales</taxon>
        <taxon>Nostocaceae</taxon>
        <taxon>Nostoc</taxon>
    </lineage>
</organism>
<proteinExistence type="predicted"/>
<dbReference type="Gene3D" id="3.40.50.12140">
    <property type="entry name" value="Domain of unknown function DUF4159"/>
    <property type="match status" value="1"/>
</dbReference>
<dbReference type="AlphaFoldDB" id="A0A367Q5W8"/>
<evidence type="ECO:0000259" key="1">
    <source>
        <dbReference type="Pfam" id="PF13709"/>
    </source>
</evidence>
<comment type="caution">
    <text evidence="2">The sequence shown here is derived from an EMBL/GenBank/DDBJ whole genome shotgun (WGS) entry which is preliminary data.</text>
</comment>
<dbReference type="Proteomes" id="UP000252107">
    <property type="component" value="Unassembled WGS sequence"/>
</dbReference>
<keyword evidence="3" id="KW-1185">Reference proteome</keyword>